<dbReference type="InterPro" id="IPR051962">
    <property type="entry name" value="Cuticlin"/>
</dbReference>
<dbReference type="EMBL" id="CAJFCV020000002">
    <property type="protein sequence ID" value="CAG9096199.1"/>
    <property type="molecule type" value="Genomic_DNA"/>
</dbReference>
<evidence type="ECO:0000256" key="3">
    <source>
        <dbReference type="ARBA" id="ARBA00022475"/>
    </source>
</evidence>
<accession>A0A7I8WQ51</accession>
<feature type="transmembrane region" description="Helical" evidence="9">
    <location>
        <begin position="427"/>
        <end position="450"/>
    </location>
</feature>
<evidence type="ECO:0000259" key="10">
    <source>
        <dbReference type="PROSITE" id="PS51034"/>
    </source>
</evidence>
<feature type="region of interest" description="Disordered" evidence="8">
    <location>
        <begin position="297"/>
        <end position="321"/>
    </location>
</feature>
<protein>
    <submittedName>
        <fullName evidence="11">(pine wood nematode) hypothetical protein</fullName>
    </submittedName>
</protein>
<dbReference type="PANTHER" id="PTHR22907:SF39">
    <property type="entry name" value="ZP DOMAIN-CONTAINING PROTEIN"/>
    <property type="match status" value="1"/>
</dbReference>
<comment type="caution">
    <text evidence="11">The sequence shown here is derived from an EMBL/GenBank/DDBJ whole genome shotgun (WGS) entry which is preliminary data.</text>
</comment>
<dbReference type="PROSITE" id="PS51034">
    <property type="entry name" value="ZP_2"/>
    <property type="match status" value="1"/>
</dbReference>
<dbReference type="SMART" id="SM00241">
    <property type="entry name" value="ZP"/>
    <property type="match status" value="1"/>
</dbReference>
<dbReference type="Pfam" id="PF25057">
    <property type="entry name" value="CUT_N"/>
    <property type="match status" value="1"/>
</dbReference>
<organism evidence="11 12">
    <name type="scientific">Bursaphelenchus xylophilus</name>
    <name type="common">Pinewood nematode worm</name>
    <name type="synonym">Aphelenchoides xylophilus</name>
    <dbReference type="NCBI Taxonomy" id="6326"/>
    <lineage>
        <taxon>Eukaryota</taxon>
        <taxon>Metazoa</taxon>
        <taxon>Ecdysozoa</taxon>
        <taxon>Nematoda</taxon>
        <taxon>Chromadorea</taxon>
        <taxon>Rhabditida</taxon>
        <taxon>Tylenchina</taxon>
        <taxon>Tylenchomorpha</taxon>
        <taxon>Aphelenchoidea</taxon>
        <taxon>Aphelenchoididae</taxon>
        <taxon>Bursaphelenchus</taxon>
    </lineage>
</organism>
<evidence type="ECO:0000256" key="7">
    <source>
        <dbReference type="ARBA" id="ARBA00023136"/>
    </source>
</evidence>
<reference evidence="11" key="1">
    <citation type="submission" date="2020-09" db="EMBL/GenBank/DDBJ databases">
        <authorList>
            <person name="Kikuchi T."/>
        </authorList>
    </citation>
    <scope>NUCLEOTIDE SEQUENCE</scope>
    <source>
        <strain evidence="11">Ka4C1</strain>
    </source>
</reference>
<dbReference type="InterPro" id="IPR001507">
    <property type="entry name" value="ZP_dom"/>
</dbReference>
<dbReference type="OrthoDB" id="6139674at2759"/>
<dbReference type="PANTHER" id="PTHR22907">
    <property type="entry name" value="GH04558P"/>
    <property type="match status" value="1"/>
</dbReference>
<sequence length="465" mass="52236">MEAPRSGFRSPSETQFGWAVKYPNEIVDNPIVTCEPDRINVKIRTSTANPSHIYAEDFHHSANCMTRNSNTLSILHNDCGMTQERMDNPPGIMHRICISVQIHPLFVTDSDRSYCAQCVYMDSNVVEGLEQNLSISEIAPSELEPQFDPGYSPQCVYSIRKGSFDGPEVHAAVVGETVFHVWQCSNENVGILVQNCNVEDLQGEKILIIDQRGCGVDQYLFKTPQYSSNLQTAFLESNVFKFVDKSMTRFRCQIRLCLKNKGNGCQGITPPNHCPSLDEFDQELVSSSPLLVEDITQSRSEPVLRSSTDQPRGPPGIKPPIGLSTAQVVNRGQPVAVVRSGYNYPSYPIRSKRATTVSTNATVPLKRPKRTISVQANMRKEEEVSEVDVVGLIRVLDNPEDLEYYAEQRNEKEFNEAKGQKCMASGLYWTLIGTIVLLFSVQGAVAFFIFRDRFALRKSILHRWN</sequence>
<name>A0A7I8WQ51_BURXY</name>
<dbReference type="GO" id="GO:0042302">
    <property type="term" value="F:structural constituent of cuticle"/>
    <property type="evidence" value="ECO:0007669"/>
    <property type="project" value="UniProtKB-KW"/>
</dbReference>
<feature type="domain" description="ZP" evidence="10">
    <location>
        <begin position="33"/>
        <end position="272"/>
    </location>
</feature>
<evidence type="ECO:0000256" key="6">
    <source>
        <dbReference type="ARBA" id="ARBA00022989"/>
    </source>
</evidence>
<keyword evidence="12" id="KW-1185">Reference proteome</keyword>
<dbReference type="GO" id="GO:0005886">
    <property type="term" value="C:plasma membrane"/>
    <property type="evidence" value="ECO:0007669"/>
    <property type="project" value="UniProtKB-SubCell"/>
</dbReference>
<feature type="compositionally biased region" description="Polar residues" evidence="8">
    <location>
        <begin position="297"/>
        <end position="310"/>
    </location>
</feature>
<keyword evidence="5" id="KW-0732">Signal</keyword>
<dbReference type="Proteomes" id="UP000582659">
    <property type="component" value="Unassembled WGS sequence"/>
</dbReference>
<dbReference type="Proteomes" id="UP000659654">
    <property type="component" value="Unassembled WGS sequence"/>
</dbReference>
<evidence type="ECO:0000256" key="4">
    <source>
        <dbReference type="ARBA" id="ARBA00022692"/>
    </source>
</evidence>
<keyword evidence="3" id="KW-1003">Cell membrane</keyword>
<keyword evidence="4 9" id="KW-0812">Transmembrane</keyword>
<evidence type="ECO:0000256" key="9">
    <source>
        <dbReference type="SAM" id="Phobius"/>
    </source>
</evidence>
<dbReference type="EMBL" id="CAJFDI010000002">
    <property type="protein sequence ID" value="CAD5214993.1"/>
    <property type="molecule type" value="Genomic_DNA"/>
</dbReference>
<dbReference type="InterPro" id="IPR056953">
    <property type="entry name" value="CUT_N"/>
</dbReference>
<proteinExistence type="predicted"/>
<evidence type="ECO:0000313" key="12">
    <source>
        <dbReference type="Proteomes" id="UP000659654"/>
    </source>
</evidence>
<dbReference type="AlphaFoldDB" id="A0A7I8WQ51"/>
<keyword evidence="6 9" id="KW-1133">Transmembrane helix</keyword>
<comment type="subcellular location">
    <subcellularLocation>
        <location evidence="1">Cell membrane</location>
        <topology evidence="1">Single-pass type I membrane protein</topology>
    </subcellularLocation>
</comment>
<keyword evidence="2" id="KW-0193">Cuticle</keyword>
<dbReference type="Pfam" id="PF25301">
    <property type="entry name" value="CUT_C"/>
    <property type="match status" value="1"/>
</dbReference>
<dbReference type="InterPro" id="IPR057475">
    <property type="entry name" value="CUT_C"/>
</dbReference>
<evidence type="ECO:0000256" key="1">
    <source>
        <dbReference type="ARBA" id="ARBA00004251"/>
    </source>
</evidence>
<evidence type="ECO:0000256" key="8">
    <source>
        <dbReference type="SAM" id="MobiDB-lite"/>
    </source>
</evidence>
<keyword evidence="7 9" id="KW-0472">Membrane</keyword>
<gene>
    <name evidence="11" type="ORF">BXYJ_LOCUS3807</name>
</gene>
<evidence type="ECO:0000313" key="11">
    <source>
        <dbReference type="EMBL" id="CAD5214993.1"/>
    </source>
</evidence>
<evidence type="ECO:0000256" key="2">
    <source>
        <dbReference type="ARBA" id="ARBA00022460"/>
    </source>
</evidence>
<evidence type="ECO:0000256" key="5">
    <source>
        <dbReference type="ARBA" id="ARBA00022729"/>
    </source>
</evidence>